<name>A0A8J4T330_CLAMG</name>
<protein>
    <submittedName>
        <fullName evidence="6">DNA repair protein XRCC4 isoform X1</fullName>
    </submittedName>
</protein>
<dbReference type="GO" id="GO:0006303">
    <property type="term" value="P:double-strand break repair via nonhomologous end joining"/>
    <property type="evidence" value="ECO:0007669"/>
    <property type="project" value="TreeGrafter"/>
</dbReference>
<dbReference type="GO" id="GO:0033152">
    <property type="term" value="P:immunoglobulin V(D)J recombination"/>
    <property type="evidence" value="ECO:0007669"/>
    <property type="project" value="TreeGrafter"/>
</dbReference>
<dbReference type="CDD" id="cd22283">
    <property type="entry name" value="HD_XRCC4_N"/>
    <property type="match status" value="1"/>
</dbReference>
<dbReference type="Gene3D" id="2.170.210.10">
    <property type="entry name" value="DNA double-strand break repair and VJ recombination XRCC4, N-terminal"/>
    <property type="match status" value="1"/>
</dbReference>
<evidence type="ECO:0000256" key="4">
    <source>
        <dbReference type="ARBA" id="ARBA00023242"/>
    </source>
</evidence>
<evidence type="ECO:0000259" key="5">
    <source>
        <dbReference type="Pfam" id="PF06632"/>
    </source>
</evidence>
<dbReference type="PANTHER" id="PTHR28559:SF1">
    <property type="entry name" value="DNA REPAIR PROTEIN XRCC4"/>
    <property type="match status" value="1"/>
</dbReference>
<comment type="caution">
    <text evidence="6">The sequence shown here is derived from an EMBL/GenBank/DDBJ whole genome shotgun (WGS) entry which is preliminary data.</text>
</comment>
<dbReference type="Pfam" id="PF06632">
    <property type="entry name" value="XRCC4"/>
    <property type="match status" value="1"/>
</dbReference>
<dbReference type="EMBL" id="QNUK01001134">
    <property type="protein sequence ID" value="KAF5887072.1"/>
    <property type="molecule type" value="Genomic_DNA"/>
</dbReference>
<dbReference type="OrthoDB" id="8064436at2759"/>
<organism evidence="6 7">
    <name type="scientific">Clarias magur</name>
    <name type="common">Asian catfish</name>
    <name type="synonym">Macropteronotus magur</name>
    <dbReference type="NCBI Taxonomy" id="1594786"/>
    <lineage>
        <taxon>Eukaryota</taxon>
        <taxon>Metazoa</taxon>
        <taxon>Chordata</taxon>
        <taxon>Craniata</taxon>
        <taxon>Vertebrata</taxon>
        <taxon>Euteleostomi</taxon>
        <taxon>Actinopterygii</taxon>
        <taxon>Neopterygii</taxon>
        <taxon>Teleostei</taxon>
        <taxon>Ostariophysi</taxon>
        <taxon>Siluriformes</taxon>
        <taxon>Clariidae</taxon>
        <taxon>Clarias</taxon>
    </lineage>
</organism>
<dbReference type="SUPFAM" id="SSF50809">
    <property type="entry name" value="XRCC4, N-terminal domain"/>
    <property type="match status" value="1"/>
</dbReference>
<dbReference type="InterPro" id="IPR009089">
    <property type="entry name" value="XRCC4_N_sf"/>
</dbReference>
<keyword evidence="2" id="KW-0227">DNA damage</keyword>
<accession>A0A8J4T330</accession>
<dbReference type="InterPro" id="IPR053961">
    <property type="entry name" value="XRCC4_N"/>
</dbReference>
<keyword evidence="4" id="KW-0539">Nucleus</keyword>
<reference evidence="6" key="1">
    <citation type="submission" date="2020-07" db="EMBL/GenBank/DDBJ databases">
        <title>Clarias magur genome sequencing, assembly and annotation.</title>
        <authorList>
            <person name="Kushwaha B."/>
            <person name="Kumar R."/>
            <person name="Das P."/>
            <person name="Joshi C.G."/>
            <person name="Kumar D."/>
            <person name="Nagpure N.S."/>
            <person name="Pandey M."/>
            <person name="Agarwal S."/>
            <person name="Srivastava S."/>
            <person name="Singh M."/>
            <person name="Sahoo L."/>
            <person name="Jayasankar P."/>
            <person name="Meher P.K."/>
            <person name="Koringa P.G."/>
            <person name="Iquebal M.A."/>
            <person name="Das S.P."/>
            <person name="Bit A."/>
            <person name="Patnaik S."/>
            <person name="Patel N."/>
            <person name="Shah T.M."/>
            <person name="Hinsu A."/>
            <person name="Jena J.K."/>
        </authorList>
    </citation>
    <scope>NUCLEOTIDE SEQUENCE</scope>
    <source>
        <strain evidence="6">CIFAMagur01</strain>
        <tissue evidence="6">Testis</tissue>
    </source>
</reference>
<dbReference type="PANTHER" id="PTHR28559">
    <property type="entry name" value="DNA REPAIR PROTEIN XRCC4"/>
    <property type="match status" value="1"/>
</dbReference>
<sequence>MKVTVRKISVASEPDCTYYLRLEWAEDLGAGFVVLLCDGVSAWSGEVLEEDVTREAQEMEMPRERYVNDLQLILTGVGQTDQSYSFHLAPKQSGSPMLQLSYEKVQSDMS</sequence>
<dbReference type="GO" id="GO:0010165">
    <property type="term" value="P:response to X-ray"/>
    <property type="evidence" value="ECO:0007669"/>
    <property type="project" value="TreeGrafter"/>
</dbReference>
<proteinExistence type="predicted"/>
<feature type="non-terminal residue" evidence="6">
    <location>
        <position position="1"/>
    </location>
</feature>
<keyword evidence="7" id="KW-1185">Reference proteome</keyword>
<dbReference type="Proteomes" id="UP000727407">
    <property type="component" value="Unassembled WGS sequence"/>
</dbReference>
<feature type="domain" description="XRCC4 N-terminal" evidence="5">
    <location>
        <begin position="17"/>
        <end position="109"/>
    </location>
</feature>
<evidence type="ECO:0000256" key="1">
    <source>
        <dbReference type="ARBA" id="ARBA00004123"/>
    </source>
</evidence>
<dbReference type="GO" id="GO:0005958">
    <property type="term" value="C:DNA-dependent protein kinase-DNA ligase 4 complex"/>
    <property type="evidence" value="ECO:0007669"/>
    <property type="project" value="TreeGrafter"/>
</dbReference>
<evidence type="ECO:0000313" key="7">
    <source>
        <dbReference type="Proteomes" id="UP000727407"/>
    </source>
</evidence>
<dbReference type="InterPro" id="IPR010585">
    <property type="entry name" value="DNA_repair_prot_XRCC4"/>
</dbReference>
<gene>
    <name evidence="6" type="ORF">DAT39_022362</name>
</gene>
<dbReference type="InterPro" id="IPR038051">
    <property type="entry name" value="XRCC4-like_N_sf"/>
</dbReference>
<dbReference type="AlphaFoldDB" id="A0A8J4T330"/>
<evidence type="ECO:0000313" key="6">
    <source>
        <dbReference type="EMBL" id="KAF5887072.1"/>
    </source>
</evidence>
<dbReference type="GO" id="GO:0003677">
    <property type="term" value="F:DNA binding"/>
    <property type="evidence" value="ECO:0007669"/>
    <property type="project" value="InterPro"/>
</dbReference>
<keyword evidence="3" id="KW-0234">DNA repair</keyword>
<evidence type="ECO:0000256" key="2">
    <source>
        <dbReference type="ARBA" id="ARBA00022763"/>
    </source>
</evidence>
<dbReference type="GO" id="GO:0032807">
    <property type="term" value="C:DNA ligase IV complex"/>
    <property type="evidence" value="ECO:0007669"/>
    <property type="project" value="TreeGrafter"/>
</dbReference>
<evidence type="ECO:0000256" key="3">
    <source>
        <dbReference type="ARBA" id="ARBA00023204"/>
    </source>
</evidence>
<comment type="subcellular location">
    <subcellularLocation>
        <location evidence="1">Nucleus</location>
    </subcellularLocation>
</comment>